<dbReference type="AlphaFoldDB" id="B0YAM2"/>
<protein>
    <submittedName>
        <fullName evidence="1">Uncharacterized protein</fullName>
    </submittedName>
</protein>
<organism evidence="1 2">
    <name type="scientific">Aspergillus fumigatus (strain CBS 144.89 / FGSC A1163 / CEA10)</name>
    <name type="common">Neosartorya fumigata</name>
    <dbReference type="NCBI Taxonomy" id="451804"/>
    <lineage>
        <taxon>Eukaryota</taxon>
        <taxon>Fungi</taxon>
        <taxon>Dikarya</taxon>
        <taxon>Ascomycota</taxon>
        <taxon>Pezizomycotina</taxon>
        <taxon>Eurotiomycetes</taxon>
        <taxon>Eurotiomycetidae</taxon>
        <taxon>Eurotiales</taxon>
        <taxon>Aspergillaceae</taxon>
        <taxon>Aspergillus</taxon>
        <taxon>Aspergillus subgen. Fumigati</taxon>
    </lineage>
</organism>
<reference evidence="1 2" key="1">
    <citation type="journal article" date="2008" name="PLoS Genet.">
        <title>Genomic islands in the pathogenic filamentous fungus Aspergillus fumigatus.</title>
        <authorList>
            <person name="Fedorova N.D."/>
            <person name="Khaldi N."/>
            <person name="Joardar V.S."/>
            <person name="Maiti R."/>
            <person name="Amedeo P."/>
            <person name="Anderson M.J."/>
            <person name="Crabtree J."/>
            <person name="Silva J.C."/>
            <person name="Badger J.H."/>
            <person name="Albarraq A."/>
            <person name="Angiuoli S."/>
            <person name="Bussey H."/>
            <person name="Bowyer P."/>
            <person name="Cotty P.J."/>
            <person name="Dyer P.S."/>
            <person name="Egan A."/>
            <person name="Galens K."/>
            <person name="Fraser-Liggett C.M."/>
            <person name="Haas B.J."/>
            <person name="Inman J.M."/>
            <person name="Kent R."/>
            <person name="Lemieux S."/>
            <person name="Malavazi I."/>
            <person name="Orvis J."/>
            <person name="Roemer T."/>
            <person name="Ronning C.M."/>
            <person name="Sundaram J.P."/>
            <person name="Sutton G."/>
            <person name="Turner G."/>
            <person name="Venter J.C."/>
            <person name="White O.R."/>
            <person name="Whitty B.R."/>
            <person name="Youngman P."/>
            <person name="Wolfe K.H."/>
            <person name="Goldman G.H."/>
            <person name="Wortman J.R."/>
            <person name="Jiang B."/>
            <person name="Denning D.W."/>
            <person name="Nierman W.C."/>
        </authorList>
    </citation>
    <scope>NUCLEOTIDE SEQUENCE [LARGE SCALE GENOMIC DNA]</scope>
    <source>
        <strain evidence="2">CBS 144.89 / FGSC A1163 / CEA10</strain>
    </source>
</reference>
<proteinExistence type="predicted"/>
<dbReference type="HOGENOM" id="CLU_3049907_0_0_1"/>
<evidence type="ECO:0000313" key="1">
    <source>
        <dbReference type="EMBL" id="EDP49065.1"/>
    </source>
</evidence>
<keyword evidence="2" id="KW-1185">Reference proteome</keyword>
<gene>
    <name evidence="1" type="ORF">AFUB_085150</name>
</gene>
<dbReference type="VEuPathDB" id="FungiDB:AFUB_085150"/>
<dbReference type="EMBL" id="DS499600">
    <property type="protein sequence ID" value="EDP49065.1"/>
    <property type="molecule type" value="Genomic_DNA"/>
</dbReference>
<accession>B0YAM2</accession>
<name>B0YAM2_ASPFC</name>
<sequence>MISEQDQQLPSYQRRDLSHSCVCISITGPSYTFRPFHSQYVKLTISTPPKISEA</sequence>
<dbReference type="Proteomes" id="UP000001699">
    <property type="component" value="Unassembled WGS sequence"/>
</dbReference>
<evidence type="ECO:0000313" key="2">
    <source>
        <dbReference type="Proteomes" id="UP000001699"/>
    </source>
</evidence>